<dbReference type="InterPro" id="IPR049031">
    <property type="entry name" value="T2SSK_SAM-like_1st"/>
</dbReference>
<dbReference type="Gene3D" id="1.10.40.60">
    <property type="entry name" value="EpsJ-like"/>
    <property type="match status" value="2"/>
</dbReference>
<keyword evidence="5 10" id="KW-0997">Cell inner membrane</keyword>
<dbReference type="PIRSF" id="PIRSF002786">
    <property type="entry name" value="XcpX"/>
    <property type="match status" value="1"/>
</dbReference>
<sequence>MRGDRGERGAALLTVLLLVAVIAVLAATALERLRVSTRLTANAGALDAARGYAYAAETLATTRVTSLLRQAGDRVALLGGWSDRPFGLPIPGGVATARVRDGGNCFNLNSLVVEAPDGSYAANNQTLLQFQRLIRLLRVPGGEAIPAATADFIDSDDAALPGGAEDGAYRGYRTSGTLMADVSELRAVSGVTAEQYQLLRPWLCALPTVDRAVINVNTLLPEQAPLLAMLLETGGGVEAARGVLLRRPEQGYGSTDPVWNALSLGGAGTPAMDAKAQTRVKSVWFALTIDVVANGAELHEQGLIDARTLPARLVSRQWGDVS</sequence>
<keyword evidence="9 10" id="KW-0472">Membrane</keyword>
<reference evidence="14" key="1">
    <citation type="submission" date="2016-10" db="EMBL/GenBank/DDBJ databases">
        <authorList>
            <person name="Varghese N."/>
            <person name="Submissions S."/>
        </authorList>
    </citation>
    <scope>NUCLEOTIDE SEQUENCE [LARGE SCALE GENOMIC DNA]</scope>
    <source>
        <strain evidence="14">JS21-1</strain>
    </source>
</reference>
<dbReference type="Pfam" id="PF03934">
    <property type="entry name" value="T2SSK"/>
    <property type="match status" value="1"/>
</dbReference>
<evidence type="ECO:0000256" key="10">
    <source>
        <dbReference type="PIRNR" id="PIRNR002786"/>
    </source>
</evidence>
<protein>
    <recommendedName>
        <fullName evidence="10">Type II secretion system protein K</fullName>
    </recommendedName>
</protein>
<accession>A0A1H7GX73</accession>
<organism evidence="13 14">
    <name type="scientific">Sphingomonas palmae</name>
    <dbReference type="NCBI Taxonomy" id="1855283"/>
    <lineage>
        <taxon>Bacteria</taxon>
        <taxon>Pseudomonadati</taxon>
        <taxon>Pseudomonadota</taxon>
        <taxon>Alphaproteobacteria</taxon>
        <taxon>Sphingomonadales</taxon>
        <taxon>Sphingomonadaceae</taxon>
        <taxon>Sphingomonas</taxon>
    </lineage>
</organism>
<dbReference type="AlphaFoldDB" id="A0A1H7GX73"/>
<dbReference type="SUPFAM" id="SSF54523">
    <property type="entry name" value="Pili subunits"/>
    <property type="match status" value="1"/>
</dbReference>
<dbReference type="NCBIfam" id="NF037980">
    <property type="entry name" value="T2SS_GspK"/>
    <property type="match status" value="1"/>
</dbReference>
<keyword evidence="7" id="KW-0653">Protein transport</keyword>
<keyword evidence="4 10" id="KW-1003">Cell membrane</keyword>
<dbReference type="Pfam" id="PF21687">
    <property type="entry name" value="T2SSK_1st"/>
    <property type="match status" value="1"/>
</dbReference>
<evidence type="ECO:0000313" key="14">
    <source>
        <dbReference type="Proteomes" id="UP000199214"/>
    </source>
</evidence>
<proteinExistence type="inferred from homology"/>
<dbReference type="Proteomes" id="UP000199214">
    <property type="component" value="Unassembled WGS sequence"/>
</dbReference>
<dbReference type="GO" id="GO:0005886">
    <property type="term" value="C:plasma membrane"/>
    <property type="evidence" value="ECO:0007669"/>
    <property type="project" value="UniProtKB-SubCell"/>
</dbReference>
<name>A0A1H7GX73_9SPHN</name>
<dbReference type="PANTHER" id="PTHR38831">
    <property type="entry name" value="TYPE II SECRETION SYSTEM PROTEIN K"/>
    <property type="match status" value="1"/>
</dbReference>
<evidence type="ECO:0000259" key="12">
    <source>
        <dbReference type="Pfam" id="PF21687"/>
    </source>
</evidence>
<evidence type="ECO:0000256" key="5">
    <source>
        <dbReference type="ARBA" id="ARBA00022519"/>
    </source>
</evidence>
<dbReference type="Gene3D" id="3.30.1300.30">
    <property type="entry name" value="GSPII I/J protein-like"/>
    <property type="match status" value="1"/>
</dbReference>
<dbReference type="STRING" id="1855283.SAMN05216382_0359"/>
<dbReference type="InterPro" id="IPR045584">
    <property type="entry name" value="Pilin-like"/>
</dbReference>
<evidence type="ECO:0000256" key="7">
    <source>
        <dbReference type="ARBA" id="ARBA00022927"/>
    </source>
</evidence>
<comment type="similarity">
    <text evidence="2 10">Belongs to the GSP K family.</text>
</comment>
<evidence type="ECO:0000256" key="2">
    <source>
        <dbReference type="ARBA" id="ARBA00007246"/>
    </source>
</evidence>
<evidence type="ECO:0000256" key="6">
    <source>
        <dbReference type="ARBA" id="ARBA00022692"/>
    </source>
</evidence>
<evidence type="ECO:0000256" key="3">
    <source>
        <dbReference type="ARBA" id="ARBA00022448"/>
    </source>
</evidence>
<comment type="subcellular location">
    <subcellularLocation>
        <location evidence="1 10">Cell inner membrane</location>
    </subcellularLocation>
</comment>
<evidence type="ECO:0000259" key="11">
    <source>
        <dbReference type="Pfam" id="PF03934"/>
    </source>
</evidence>
<gene>
    <name evidence="13" type="ORF">SAMN05216382_0359</name>
</gene>
<keyword evidence="3 10" id="KW-0813">Transport</keyword>
<keyword evidence="6" id="KW-0812">Transmembrane</keyword>
<dbReference type="InterPro" id="IPR049179">
    <property type="entry name" value="T2SSK_SAM-like_2nd"/>
</dbReference>
<evidence type="ECO:0000256" key="8">
    <source>
        <dbReference type="ARBA" id="ARBA00022989"/>
    </source>
</evidence>
<evidence type="ECO:0000256" key="1">
    <source>
        <dbReference type="ARBA" id="ARBA00004533"/>
    </source>
</evidence>
<dbReference type="RefSeq" id="WP_093002713.1">
    <property type="nucleotide sequence ID" value="NZ_FNZZ01000001.1"/>
</dbReference>
<dbReference type="OrthoDB" id="9788973at2"/>
<dbReference type="SUPFAM" id="SSF158544">
    <property type="entry name" value="GspK insert domain-like"/>
    <property type="match status" value="2"/>
</dbReference>
<keyword evidence="14" id="KW-1185">Reference proteome</keyword>
<dbReference type="InterPro" id="IPR038072">
    <property type="entry name" value="GspK_central_sf"/>
</dbReference>
<dbReference type="EMBL" id="FNZZ01000001">
    <property type="protein sequence ID" value="SEK41240.1"/>
    <property type="molecule type" value="Genomic_DNA"/>
</dbReference>
<evidence type="ECO:0000256" key="9">
    <source>
        <dbReference type="ARBA" id="ARBA00023136"/>
    </source>
</evidence>
<feature type="domain" description="T2SS protein K first SAM-like" evidence="12">
    <location>
        <begin position="104"/>
        <end position="208"/>
    </location>
</feature>
<dbReference type="PANTHER" id="PTHR38831:SF1">
    <property type="entry name" value="TYPE II SECRETION SYSTEM PROTEIN K-RELATED"/>
    <property type="match status" value="1"/>
</dbReference>
<evidence type="ECO:0000313" key="13">
    <source>
        <dbReference type="EMBL" id="SEK41240.1"/>
    </source>
</evidence>
<keyword evidence="8" id="KW-1133">Transmembrane helix</keyword>
<dbReference type="InterPro" id="IPR005628">
    <property type="entry name" value="GspK"/>
</dbReference>
<dbReference type="GO" id="GO:0009306">
    <property type="term" value="P:protein secretion"/>
    <property type="evidence" value="ECO:0007669"/>
    <property type="project" value="InterPro"/>
</dbReference>
<feature type="domain" description="T2SS protein K second SAM-like" evidence="11">
    <location>
        <begin position="214"/>
        <end position="270"/>
    </location>
</feature>
<evidence type="ECO:0000256" key="4">
    <source>
        <dbReference type="ARBA" id="ARBA00022475"/>
    </source>
</evidence>